<evidence type="ECO:0000313" key="2">
    <source>
        <dbReference type="Proteomes" id="UP001207468"/>
    </source>
</evidence>
<keyword evidence="2" id="KW-1185">Reference proteome</keyword>
<organism evidence="1 2">
    <name type="scientific">Russula earlei</name>
    <dbReference type="NCBI Taxonomy" id="71964"/>
    <lineage>
        <taxon>Eukaryota</taxon>
        <taxon>Fungi</taxon>
        <taxon>Dikarya</taxon>
        <taxon>Basidiomycota</taxon>
        <taxon>Agaricomycotina</taxon>
        <taxon>Agaricomycetes</taxon>
        <taxon>Russulales</taxon>
        <taxon>Russulaceae</taxon>
        <taxon>Russula</taxon>
    </lineage>
</organism>
<reference evidence="1" key="1">
    <citation type="submission" date="2021-03" db="EMBL/GenBank/DDBJ databases">
        <title>Evolutionary priming and transition to the ectomycorrhizal habit in an iconic lineage of mushroom-forming fungi: is preadaptation a requirement?</title>
        <authorList>
            <consortium name="DOE Joint Genome Institute"/>
            <person name="Looney B.P."/>
            <person name="Miyauchi S."/>
            <person name="Morin E."/>
            <person name="Drula E."/>
            <person name="Courty P.E."/>
            <person name="Chicoki N."/>
            <person name="Fauchery L."/>
            <person name="Kohler A."/>
            <person name="Kuo A."/>
            <person name="LaButti K."/>
            <person name="Pangilinan J."/>
            <person name="Lipzen A."/>
            <person name="Riley R."/>
            <person name="Andreopoulos W."/>
            <person name="He G."/>
            <person name="Johnson J."/>
            <person name="Barry K.W."/>
            <person name="Grigoriev I.V."/>
            <person name="Nagy L."/>
            <person name="Hibbett D."/>
            <person name="Henrissat B."/>
            <person name="Matheny P.B."/>
            <person name="Labbe J."/>
            <person name="Martin A.F."/>
        </authorList>
    </citation>
    <scope>NUCLEOTIDE SEQUENCE</scope>
    <source>
        <strain evidence="1">BPL698</strain>
    </source>
</reference>
<gene>
    <name evidence="1" type="ORF">F5148DRAFT_1372095</name>
</gene>
<protein>
    <submittedName>
        <fullName evidence="1">Uncharacterized protein</fullName>
    </submittedName>
</protein>
<comment type="caution">
    <text evidence="1">The sequence shown here is derived from an EMBL/GenBank/DDBJ whole genome shotgun (WGS) entry which is preliminary data.</text>
</comment>
<accession>A0ACC0TR89</accession>
<dbReference type="EMBL" id="JAGFNK010001097">
    <property type="protein sequence ID" value="KAI9434998.1"/>
    <property type="molecule type" value="Genomic_DNA"/>
</dbReference>
<proteinExistence type="predicted"/>
<name>A0ACC0TR89_9AGAM</name>
<dbReference type="Proteomes" id="UP001207468">
    <property type="component" value="Unassembled WGS sequence"/>
</dbReference>
<sequence length="149" mass="16768">MNKWGDVDGDRRGRQAEKGAAHRNRPSRDGRISYGYRTRAVRARPTHRPPPRPLRDTHCSRMQQGSTQLAAAIAVEKLDEFENPVRLSRRHPVQSHKHKAPAKHKQAIMDDANTDADDTDFTTSSAEYGSEDPSDATEISNEEVQNILT</sequence>
<evidence type="ECO:0000313" key="1">
    <source>
        <dbReference type="EMBL" id="KAI9434998.1"/>
    </source>
</evidence>